<proteinExistence type="predicted"/>
<reference evidence="2" key="1">
    <citation type="journal article" date="2020" name="Nature">
        <title>Giant virus diversity and host interactions through global metagenomics.</title>
        <authorList>
            <person name="Schulz F."/>
            <person name="Roux S."/>
            <person name="Paez-Espino D."/>
            <person name="Jungbluth S."/>
            <person name="Walsh D.A."/>
            <person name="Denef V.J."/>
            <person name="McMahon K.D."/>
            <person name="Konstantinidis K.T."/>
            <person name="Eloe-Fadrosh E.A."/>
            <person name="Kyrpides N.C."/>
            <person name="Woyke T."/>
        </authorList>
    </citation>
    <scope>NUCLEOTIDE SEQUENCE</scope>
    <source>
        <strain evidence="2">GVMAG-S-1101169-75</strain>
    </source>
</reference>
<dbReference type="AlphaFoldDB" id="A0A6C0K3G9"/>
<accession>A0A6C0K3G9</accession>
<dbReference type="EMBL" id="MN740787">
    <property type="protein sequence ID" value="QHU11626.1"/>
    <property type="molecule type" value="Genomic_DNA"/>
</dbReference>
<protein>
    <submittedName>
        <fullName evidence="2">Uncharacterized protein</fullName>
    </submittedName>
</protein>
<sequence>MNGLNLLLKKKGLFIHFFFLLLRLLLTGLEPVIFGS</sequence>
<keyword evidence="1" id="KW-1133">Transmembrane helix</keyword>
<evidence type="ECO:0000313" key="2">
    <source>
        <dbReference type="EMBL" id="QHU11626.1"/>
    </source>
</evidence>
<keyword evidence="1" id="KW-0812">Transmembrane</keyword>
<feature type="transmembrane region" description="Helical" evidence="1">
    <location>
        <begin position="12"/>
        <end position="34"/>
    </location>
</feature>
<name>A0A6C0K3G9_9ZZZZ</name>
<keyword evidence="1" id="KW-0472">Membrane</keyword>
<evidence type="ECO:0000256" key="1">
    <source>
        <dbReference type="SAM" id="Phobius"/>
    </source>
</evidence>
<organism evidence="2">
    <name type="scientific">viral metagenome</name>
    <dbReference type="NCBI Taxonomy" id="1070528"/>
    <lineage>
        <taxon>unclassified sequences</taxon>
        <taxon>metagenomes</taxon>
        <taxon>organismal metagenomes</taxon>
    </lineage>
</organism>